<sequence>MISSILAANPRRRAERERERKGTKKKKQILIWITAAAQPTTPYIASCSGRLLARVDVDADGDEEDGDEREVEDGVDEDGQAAGVHAAELCDAAPARQRAEQPRREDHEQHRRYDHGAPVRHRGDLSDSPPPSSFLRLATGALHSPVKKLPQIHTLSLSLLEIGMRSAAVAGFLEG</sequence>
<organism evidence="2 3">
    <name type="scientific">Zea mays</name>
    <name type="common">Maize</name>
    <dbReference type="NCBI Taxonomy" id="4577"/>
    <lineage>
        <taxon>Eukaryota</taxon>
        <taxon>Viridiplantae</taxon>
        <taxon>Streptophyta</taxon>
        <taxon>Embryophyta</taxon>
        <taxon>Tracheophyta</taxon>
        <taxon>Spermatophyta</taxon>
        <taxon>Magnoliopsida</taxon>
        <taxon>Liliopsida</taxon>
        <taxon>Poales</taxon>
        <taxon>Poaceae</taxon>
        <taxon>PACMAD clade</taxon>
        <taxon>Panicoideae</taxon>
        <taxon>Andropogonodae</taxon>
        <taxon>Andropogoneae</taxon>
        <taxon>Tripsacinae</taxon>
        <taxon>Zea</taxon>
    </lineage>
</organism>
<gene>
    <name evidence="2" type="primary">LOC100193640</name>
</gene>
<dbReference type="Gramene" id="Zm00001eb085430_T001">
    <property type="protein sequence ID" value="Zm00001eb085430_P001"/>
    <property type="gene ID" value="Zm00001eb085430"/>
</dbReference>
<name>A0A804MHC3_MAIZE</name>
<reference evidence="2" key="2">
    <citation type="submission" date="2019-07" db="EMBL/GenBank/DDBJ databases">
        <authorList>
            <person name="Seetharam A."/>
            <person name="Woodhouse M."/>
            <person name="Cannon E."/>
        </authorList>
    </citation>
    <scope>NUCLEOTIDE SEQUENCE [LARGE SCALE GENOMIC DNA]</scope>
    <source>
        <strain evidence="2">cv. B73</strain>
    </source>
</reference>
<dbReference type="Proteomes" id="UP000007305">
    <property type="component" value="Chromosome 2"/>
</dbReference>
<evidence type="ECO:0000256" key="1">
    <source>
        <dbReference type="SAM" id="MobiDB-lite"/>
    </source>
</evidence>
<reference evidence="3" key="1">
    <citation type="submission" date="2015-12" db="EMBL/GenBank/DDBJ databases">
        <title>Update maize B73 reference genome by single molecule sequencing technologies.</title>
        <authorList>
            <consortium name="Maize Genome Sequencing Project"/>
            <person name="Ware D."/>
        </authorList>
    </citation>
    <scope>NUCLEOTIDE SEQUENCE [LARGE SCALE GENOMIC DNA]</scope>
    <source>
        <strain evidence="3">cv. B73</strain>
    </source>
</reference>
<dbReference type="InParanoid" id="A0A804MHC3"/>
<dbReference type="EnsemblPlants" id="Zm00001eb085430_T001">
    <property type="protein sequence ID" value="Zm00001eb085430_P001"/>
    <property type="gene ID" value="Zm00001eb085430"/>
</dbReference>
<feature type="compositionally biased region" description="Acidic residues" evidence="1">
    <location>
        <begin position="59"/>
        <end position="79"/>
    </location>
</feature>
<feature type="region of interest" description="Disordered" evidence="1">
    <location>
        <begin position="93"/>
        <end position="132"/>
    </location>
</feature>
<feature type="region of interest" description="Disordered" evidence="1">
    <location>
        <begin position="1"/>
        <end position="26"/>
    </location>
</feature>
<evidence type="ECO:0000313" key="2">
    <source>
        <dbReference type="EnsemblPlants" id="Zm00001eb085430_P001"/>
    </source>
</evidence>
<feature type="compositionally biased region" description="Basic and acidic residues" evidence="1">
    <location>
        <begin position="97"/>
        <end position="125"/>
    </location>
</feature>
<proteinExistence type="predicted"/>
<evidence type="ECO:0000313" key="3">
    <source>
        <dbReference type="Proteomes" id="UP000007305"/>
    </source>
</evidence>
<protein>
    <submittedName>
        <fullName evidence="2">Uncharacterized protein</fullName>
    </submittedName>
</protein>
<keyword evidence="3" id="KW-1185">Reference proteome</keyword>
<feature type="region of interest" description="Disordered" evidence="1">
    <location>
        <begin position="59"/>
        <end position="81"/>
    </location>
</feature>
<reference evidence="2" key="3">
    <citation type="submission" date="2021-05" db="UniProtKB">
        <authorList>
            <consortium name="EnsemblPlants"/>
        </authorList>
    </citation>
    <scope>IDENTIFICATION</scope>
    <source>
        <strain evidence="2">cv. B73</strain>
    </source>
</reference>
<dbReference type="AlphaFoldDB" id="A0A804MHC3"/>
<accession>A0A804MHC3</accession>